<comment type="caution">
    <text evidence="2">The sequence shown here is derived from an EMBL/GenBank/DDBJ whole genome shotgun (WGS) entry which is preliminary data.</text>
</comment>
<reference evidence="2 3" key="1">
    <citation type="submission" date="2024-09" db="EMBL/GenBank/DDBJ databases">
        <title>Chromosome-scale assembly of Riccia sorocarpa.</title>
        <authorList>
            <person name="Paukszto L."/>
        </authorList>
    </citation>
    <scope>NUCLEOTIDE SEQUENCE [LARGE SCALE GENOMIC DNA]</scope>
    <source>
        <strain evidence="2">LP-2024</strain>
        <tissue evidence="2">Aerial parts of the thallus</tissue>
    </source>
</reference>
<evidence type="ECO:0000313" key="3">
    <source>
        <dbReference type="Proteomes" id="UP001633002"/>
    </source>
</evidence>
<proteinExistence type="predicted"/>
<feature type="compositionally biased region" description="Polar residues" evidence="1">
    <location>
        <begin position="154"/>
        <end position="165"/>
    </location>
</feature>
<evidence type="ECO:0000256" key="1">
    <source>
        <dbReference type="SAM" id="MobiDB-lite"/>
    </source>
</evidence>
<accession>A0ABD3I1P1</accession>
<keyword evidence="3" id="KW-1185">Reference proteome</keyword>
<evidence type="ECO:0000313" key="2">
    <source>
        <dbReference type="EMBL" id="KAL3696275.1"/>
    </source>
</evidence>
<protein>
    <submittedName>
        <fullName evidence="2">Uncharacterized protein</fullName>
    </submittedName>
</protein>
<name>A0ABD3I1P1_9MARC</name>
<feature type="compositionally biased region" description="Basic and acidic residues" evidence="1">
    <location>
        <begin position="207"/>
        <end position="223"/>
    </location>
</feature>
<feature type="compositionally biased region" description="Low complexity" evidence="1">
    <location>
        <begin position="348"/>
        <end position="358"/>
    </location>
</feature>
<dbReference type="Proteomes" id="UP001633002">
    <property type="component" value="Unassembled WGS sequence"/>
</dbReference>
<feature type="compositionally biased region" description="Low complexity" evidence="1">
    <location>
        <begin position="185"/>
        <end position="198"/>
    </location>
</feature>
<sequence length="369" mass="40986">MRTSFLAYGYTRGLANFHVGPRDAAGTELFLTDEIKASWDAAWVEQNAAFESECDEHPELFGWMKDRMLACWDGNHQKFCWDLVANKYPTTIKYHPRVECIILDHSVEDVVEITQAMHSRNAQGFPFLRGSKKDLGTLPESWFDLDKWNRRTPRTQSPKNVSISVSYPVANDFRPNKTNQDGDQSESASTAAAASEPADIGLADPGPDIHIENPSEPDSKDDGTSTAPKKKHKLPTVVLTDGAMVHAQMKLPNPVLRPFVASDFESTQKFMVAEESKMKKNPSHKRRFPPIVESLATLCSKKDIISTSWGAKKIRSKAPSGISSDEESIPNCPFIDDEAEEVTDDESTGSSVLSSDGSFENFELEVESP</sequence>
<feature type="compositionally biased region" description="Acidic residues" evidence="1">
    <location>
        <begin position="335"/>
        <end position="347"/>
    </location>
</feature>
<dbReference type="AlphaFoldDB" id="A0ABD3I1P1"/>
<gene>
    <name evidence="2" type="ORF">R1sor_010351</name>
</gene>
<feature type="region of interest" description="Disordered" evidence="1">
    <location>
        <begin position="312"/>
        <end position="369"/>
    </location>
</feature>
<dbReference type="EMBL" id="JBJQOH010000002">
    <property type="protein sequence ID" value="KAL3696275.1"/>
    <property type="molecule type" value="Genomic_DNA"/>
</dbReference>
<feature type="region of interest" description="Disordered" evidence="1">
    <location>
        <begin position="149"/>
        <end position="235"/>
    </location>
</feature>
<organism evidence="2 3">
    <name type="scientific">Riccia sorocarpa</name>
    <dbReference type="NCBI Taxonomy" id="122646"/>
    <lineage>
        <taxon>Eukaryota</taxon>
        <taxon>Viridiplantae</taxon>
        <taxon>Streptophyta</taxon>
        <taxon>Embryophyta</taxon>
        <taxon>Marchantiophyta</taxon>
        <taxon>Marchantiopsida</taxon>
        <taxon>Marchantiidae</taxon>
        <taxon>Marchantiales</taxon>
        <taxon>Ricciaceae</taxon>
        <taxon>Riccia</taxon>
    </lineage>
</organism>